<evidence type="ECO:0000256" key="1">
    <source>
        <dbReference type="SAM" id="SignalP"/>
    </source>
</evidence>
<accession>A0A1M6UX24</accession>
<evidence type="ECO:0008006" key="4">
    <source>
        <dbReference type="Google" id="ProtNLM"/>
    </source>
</evidence>
<gene>
    <name evidence="2" type="ORF">SAMN04488028_10824</name>
</gene>
<dbReference type="InterPro" id="IPR036249">
    <property type="entry name" value="Thioredoxin-like_sf"/>
</dbReference>
<sequence>MRFITLVLLTISLNTYAQVGDPFPEMSTESLTHQLIEIPDHTMGKYTLLCIAYSKKAEEDLGKWFSPIYTNFIQKSTSPFAFHYDINTYFIPMFTGAKRPAYKKVMKKTQASVDPLIQPHVLFYEGTLIEYKTKLDFNDSKIPYFYILDPEGKIIHFTSGNYSDKKMQEVINALAPSLK</sequence>
<protein>
    <recommendedName>
        <fullName evidence="4">ATP10 protein</fullName>
    </recommendedName>
</protein>
<keyword evidence="3" id="KW-1185">Reference proteome</keyword>
<evidence type="ECO:0000313" key="2">
    <source>
        <dbReference type="EMBL" id="SHK73586.1"/>
    </source>
</evidence>
<reference evidence="3" key="1">
    <citation type="submission" date="2016-11" db="EMBL/GenBank/DDBJ databases">
        <authorList>
            <person name="Varghese N."/>
            <person name="Submissions S."/>
        </authorList>
    </citation>
    <scope>NUCLEOTIDE SEQUENCE [LARGE SCALE GENOMIC DNA]</scope>
    <source>
        <strain evidence="3">DSM 26134</strain>
    </source>
</reference>
<feature type="chain" id="PRO_5012771009" description="ATP10 protein" evidence="1">
    <location>
        <begin position="18"/>
        <end position="179"/>
    </location>
</feature>
<dbReference type="AlphaFoldDB" id="A0A1M6UX24"/>
<dbReference type="EMBL" id="FRAA01000008">
    <property type="protein sequence ID" value="SHK73586.1"/>
    <property type="molecule type" value="Genomic_DNA"/>
</dbReference>
<dbReference type="RefSeq" id="WP_073124547.1">
    <property type="nucleotide sequence ID" value="NZ_FRAA01000008.1"/>
</dbReference>
<name>A0A1M6UX24_REIAG</name>
<dbReference type="Gene3D" id="3.40.30.10">
    <property type="entry name" value="Glutaredoxin"/>
    <property type="match status" value="1"/>
</dbReference>
<keyword evidence="1" id="KW-0732">Signal</keyword>
<dbReference type="SUPFAM" id="SSF52833">
    <property type="entry name" value="Thioredoxin-like"/>
    <property type="match status" value="1"/>
</dbReference>
<feature type="signal peptide" evidence="1">
    <location>
        <begin position="1"/>
        <end position="17"/>
    </location>
</feature>
<dbReference type="Proteomes" id="UP000184474">
    <property type="component" value="Unassembled WGS sequence"/>
</dbReference>
<proteinExistence type="predicted"/>
<evidence type="ECO:0000313" key="3">
    <source>
        <dbReference type="Proteomes" id="UP000184474"/>
    </source>
</evidence>
<organism evidence="2 3">
    <name type="scientific">Reichenbachiella agariperforans</name>
    <dbReference type="NCBI Taxonomy" id="156994"/>
    <lineage>
        <taxon>Bacteria</taxon>
        <taxon>Pseudomonadati</taxon>
        <taxon>Bacteroidota</taxon>
        <taxon>Cytophagia</taxon>
        <taxon>Cytophagales</taxon>
        <taxon>Reichenbachiellaceae</taxon>
        <taxon>Reichenbachiella</taxon>
    </lineage>
</organism>